<evidence type="ECO:0000313" key="3">
    <source>
        <dbReference type="EMBL" id="HIZ13178.1"/>
    </source>
</evidence>
<accession>A0A9D2DA46</accession>
<comment type="caution">
    <text evidence="3">The sequence shown here is derived from an EMBL/GenBank/DDBJ whole genome shotgun (WGS) entry which is preliminary data.</text>
</comment>
<dbReference type="InterPro" id="IPR045714">
    <property type="entry name" value="DUF6070"/>
</dbReference>
<protein>
    <recommendedName>
        <fullName evidence="5">Lipoprotein</fullName>
    </recommendedName>
</protein>
<proteinExistence type="predicted"/>
<dbReference type="Pfam" id="PF19546">
    <property type="entry name" value="DUF6070"/>
    <property type="match status" value="1"/>
</dbReference>
<evidence type="ECO:0008006" key="5">
    <source>
        <dbReference type="Google" id="ProtNLM"/>
    </source>
</evidence>
<feature type="compositionally biased region" description="Acidic residues" evidence="1">
    <location>
        <begin position="39"/>
        <end position="52"/>
    </location>
</feature>
<gene>
    <name evidence="3" type="ORF">H9817_04565</name>
</gene>
<dbReference type="AlphaFoldDB" id="A0A9D2DA46"/>
<sequence>MKKRIMQAILMLACLITLAGCTSAEKGRDSSGAGGQADNSEDDSQSQTQDADDIYQTDYIDLEEDEKQKINERMSDLGSLCKDIYVNADKGDASNVVLEEAVVHEMAETAASRGWTVTCGSYDYNMLNYEALHQALSAAAEGEEAAAEFYEITTSGYFRYFKLSAKDQELTVAYANASYNDDLEMQIRQLEKFRVYDWEYTEKGWLVWEKALSKNQEMDMHSFFRVLPLDEKCRELGNEYILSVSYFGNNLFLTDWDADSMDQIEFNDLYEFLYEIKYGEKLNEETVQNGIPKEQFEDVIQTFFDISTEDLEAYARYDAEVGLYPWEPAGPRNRVPQPLPFPEVVKCVENADGTWNLHVEGVMVIEGDDCTFQHTVTMKERDGGWIYLGNAVDKEGSDSIPAYKPRREF</sequence>
<dbReference type="Proteomes" id="UP000824017">
    <property type="component" value="Unassembled WGS sequence"/>
</dbReference>
<feature type="chain" id="PRO_5039183302" description="Lipoprotein" evidence="2">
    <location>
        <begin position="20"/>
        <end position="409"/>
    </location>
</feature>
<feature type="signal peptide" evidence="2">
    <location>
        <begin position="1"/>
        <end position="19"/>
    </location>
</feature>
<dbReference type="EMBL" id="DXCD01000120">
    <property type="protein sequence ID" value="HIZ13178.1"/>
    <property type="molecule type" value="Genomic_DNA"/>
</dbReference>
<evidence type="ECO:0000256" key="1">
    <source>
        <dbReference type="SAM" id="MobiDB-lite"/>
    </source>
</evidence>
<evidence type="ECO:0000313" key="4">
    <source>
        <dbReference type="Proteomes" id="UP000824017"/>
    </source>
</evidence>
<organism evidence="3 4">
    <name type="scientific">Candidatus Mediterraneibacter stercorigallinarum</name>
    <dbReference type="NCBI Taxonomy" id="2838686"/>
    <lineage>
        <taxon>Bacteria</taxon>
        <taxon>Bacillati</taxon>
        <taxon>Bacillota</taxon>
        <taxon>Clostridia</taxon>
        <taxon>Lachnospirales</taxon>
        <taxon>Lachnospiraceae</taxon>
        <taxon>Mediterraneibacter</taxon>
    </lineage>
</organism>
<feature type="region of interest" description="Disordered" evidence="1">
    <location>
        <begin position="27"/>
        <end position="52"/>
    </location>
</feature>
<reference evidence="3" key="2">
    <citation type="submission" date="2021-04" db="EMBL/GenBank/DDBJ databases">
        <authorList>
            <person name="Gilroy R."/>
        </authorList>
    </citation>
    <scope>NUCLEOTIDE SEQUENCE</scope>
    <source>
        <strain evidence="3">ChiGjej1B1-13045</strain>
    </source>
</reference>
<name>A0A9D2DA46_9FIRM</name>
<reference evidence="3" key="1">
    <citation type="journal article" date="2021" name="PeerJ">
        <title>Extensive microbial diversity within the chicken gut microbiome revealed by metagenomics and culture.</title>
        <authorList>
            <person name="Gilroy R."/>
            <person name="Ravi A."/>
            <person name="Getino M."/>
            <person name="Pursley I."/>
            <person name="Horton D.L."/>
            <person name="Alikhan N.F."/>
            <person name="Baker D."/>
            <person name="Gharbi K."/>
            <person name="Hall N."/>
            <person name="Watson M."/>
            <person name="Adriaenssens E.M."/>
            <person name="Foster-Nyarko E."/>
            <person name="Jarju S."/>
            <person name="Secka A."/>
            <person name="Antonio M."/>
            <person name="Oren A."/>
            <person name="Chaudhuri R.R."/>
            <person name="La Ragione R."/>
            <person name="Hildebrand F."/>
            <person name="Pallen M.J."/>
        </authorList>
    </citation>
    <scope>NUCLEOTIDE SEQUENCE</scope>
    <source>
        <strain evidence="3">ChiGjej1B1-13045</strain>
    </source>
</reference>
<evidence type="ECO:0000256" key="2">
    <source>
        <dbReference type="SAM" id="SignalP"/>
    </source>
</evidence>
<keyword evidence="2" id="KW-0732">Signal</keyword>
<dbReference type="PROSITE" id="PS51257">
    <property type="entry name" value="PROKAR_LIPOPROTEIN"/>
    <property type="match status" value="1"/>
</dbReference>